<evidence type="ECO:0000313" key="3">
    <source>
        <dbReference type="Proteomes" id="UP000070133"/>
    </source>
</evidence>
<sequence length="548" mass="63253">MMQRVKAEKLLIEDDIKNTVNAPPVIGLVTHGCLVYKALHELTSLRKRTMTYSEIICQICGVSFNIARLRSRQECEDGVNAAYSDHSSEQFIDADWYICRGNSGCRAYNSQTGEYKSHWRKKNASPDAEADLEFSSDDEKYEYVITGIDRNTELEHIAGPNCTYNAYSGHYISADEMRGCRTYQCLIRKPCDWTPAEDDEAFEHSSQFFLSGISDDMDPRHTRFRNQLHPPRHNSKMIDHSPDTYFFGLGHAEYKSMPFHPWCLEVFKRASHVRSGKFDHEGLIGWWEHDGEYDTWHSFPRADDVAARQQQREWEHKRGTEHLAANPLFMPGLPPILRSVVLPSVEDVPRSTGVFNLPSNARLEPSPDDPFGKLPQELILIILSNLPSVDLANLRLASRALRQLPGSVFQDLVWREMPWLWEAWTDASTTPYSIWVARRDDQGIATTRTAEDDGIPRENVPIPDQLPQHNTDWFKLFCTLTRAIKSGELKGLQNRRRIWTDCQEALRRIEDYREHGEIPIDRAAPLEIQVEESARRRERRMAERQARA</sequence>
<dbReference type="InterPro" id="IPR001810">
    <property type="entry name" value="F-box_dom"/>
</dbReference>
<dbReference type="OrthoDB" id="431378at2759"/>
<dbReference type="CDD" id="cd09917">
    <property type="entry name" value="F-box_SF"/>
    <property type="match status" value="1"/>
</dbReference>
<protein>
    <recommendedName>
        <fullName evidence="1">F-box domain-containing protein</fullName>
    </recommendedName>
</protein>
<reference evidence="2 3" key="1">
    <citation type="submission" date="2015-07" db="EMBL/GenBank/DDBJ databases">
        <title>Comparative genomics of the Sigatoka disease complex on banana suggests a link between parallel evolutionary changes in Pseudocercospora fijiensis and Pseudocercospora eumusae and increased virulence on the banana host.</title>
        <authorList>
            <person name="Chang T.-C."/>
            <person name="Salvucci A."/>
            <person name="Crous P.W."/>
            <person name="Stergiopoulos I."/>
        </authorList>
    </citation>
    <scope>NUCLEOTIDE SEQUENCE [LARGE SCALE GENOMIC DNA]</scope>
    <source>
        <strain evidence="2 3">CBS 114824</strain>
    </source>
</reference>
<gene>
    <name evidence="2" type="ORF">AC578_185</name>
</gene>
<dbReference type="EMBL" id="LFZN01000043">
    <property type="protein sequence ID" value="KXT02359.1"/>
    <property type="molecule type" value="Genomic_DNA"/>
</dbReference>
<comment type="caution">
    <text evidence="2">The sequence shown here is derived from an EMBL/GenBank/DDBJ whole genome shotgun (WGS) entry which is preliminary data.</text>
</comment>
<dbReference type="AlphaFoldDB" id="A0A139HJ24"/>
<dbReference type="PROSITE" id="PS50181">
    <property type="entry name" value="FBOX"/>
    <property type="match status" value="1"/>
</dbReference>
<name>A0A139HJ24_9PEZI</name>
<dbReference type="Pfam" id="PF12937">
    <property type="entry name" value="F-box-like"/>
    <property type="match status" value="1"/>
</dbReference>
<dbReference type="Gene3D" id="1.20.1280.50">
    <property type="match status" value="1"/>
</dbReference>
<dbReference type="InterPro" id="IPR036047">
    <property type="entry name" value="F-box-like_dom_sf"/>
</dbReference>
<feature type="domain" description="F-box" evidence="1">
    <location>
        <begin position="368"/>
        <end position="417"/>
    </location>
</feature>
<evidence type="ECO:0000313" key="2">
    <source>
        <dbReference type="EMBL" id="KXT02359.1"/>
    </source>
</evidence>
<evidence type="ECO:0000259" key="1">
    <source>
        <dbReference type="PROSITE" id="PS50181"/>
    </source>
</evidence>
<accession>A0A139HJ24</accession>
<keyword evidence="3" id="KW-1185">Reference proteome</keyword>
<dbReference type="Proteomes" id="UP000070133">
    <property type="component" value="Unassembled WGS sequence"/>
</dbReference>
<dbReference type="SUPFAM" id="SSF81383">
    <property type="entry name" value="F-box domain"/>
    <property type="match status" value="1"/>
</dbReference>
<proteinExistence type="predicted"/>
<organism evidence="2 3">
    <name type="scientific">Pseudocercospora eumusae</name>
    <dbReference type="NCBI Taxonomy" id="321146"/>
    <lineage>
        <taxon>Eukaryota</taxon>
        <taxon>Fungi</taxon>
        <taxon>Dikarya</taxon>
        <taxon>Ascomycota</taxon>
        <taxon>Pezizomycotina</taxon>
        <taxon>Dothideomycetes</taxon>
        <taxon>Dothideomycetidae</taxon>
        <taxon>Mycosphaerellales</taxon>
        <taxon>Mycosphaerellaceae</taxon>
        <taxon>Pseudocercospora</taxon>
    </lineage>
</organism>